<evidence type="ECO:0000313" key="3">
    <source>
        <dbReference type="Proteomes" id="UP001519273"/>
    </source>
</evidence>
<organism evidence="2 3">
    <name type="scientific">Paenibacillus sediminis</name>
    <dbReference type="NCBI Taxonomy" id="664909"/>
    <lineage>
        <taxon>Bacteria</taxon>
        <taxon>Bacillati</taxon>
        <taxon>Bacillota</taxon>
        <taxon>Bacilli</taxon>
        <taxon>Bacillales</taxon>
        <taxon>Paenibacillaceae</taxon>
        <taxon>Paenibacillus</taxon>
    </lineage>
</organism>
<keyword evidence="3" id="KW-1185">Reference proteome</keyword>
<dbReference type="PANTHER" id="PTHR39158">
    <property type="entry name" value="OS08G0560600 PROTEIN"/>
    <property type="match status" value="1"/>
</dbReference>
<dbReference type="RefSeq" id="WP_209850020.1">
    <property type="nucleotide sequence ID" value="NZ_CBCRVE010000005.1"/>
</dbReference>
<name>A0ABS4H4R3_9BACL</name>
<dbReference type="InterPro" id="IPR018961">
    <property type="entry name" value="DnaJ_homolog_subfam-C_membr-28"/>
</dbReference>
<dbReference type="PANTHER" id="PTHR39158:SF1">
    <property type="entry name" value="DNAJ HOMOLOG SUBFAMILY C MEMBER 28"/>
    <property type="match status" value="1"/>
</dbReference>
<comment type="caution">
    <text evidence="2">The sequence shown here is derived from an EMBL/GenBank/DDBJ whole genome shotgun (WGS) entry which is preliminary data.</text>
</comment>
<reference evidence="2 3" key="1">
    <citation type="submission" date="2021-03" db="EMBL/GenBank/DDBJ databases">
        <title>Genomic Encyclopedia of Type Strains, Phase IV (KMG-IV): sequencing the most valuable type-strain genomes for metagenomic binning, comparative biology and taxonomic classification.</title>
        <authorList>
            <person name="Goeker M."/>
        </authorList>
    </citation>
    <scope>NUCLEOTIDE SEQUENCE [LARGE SCALE GENOMIC DNA]</scope>
    <source>
        <strain evidence="2 3">DSM 23491</strain>
    </source>
</reference>
<evidence type="ECO:0000259" key="1">
    <source>
        <dbReference type="Pfam" id="PF09350"/>
    </source>
</evidence>
<evidence type="ECO:0000313" key="2">
    <source>
        <dbReference type="EMBL" id="MBP1937466.1"/>
    </source>
</evidence>
<dbReference type="Proteomes" id="UP001519273">
    <property type="component" value="Unassembled WGS sequence"/>
</dbReference>
<dbReference type="Pfam" id="PF09350">
    <property type="entry name" value="DJC28_CD"/>
    <property type="match status" value="1"/>
</dbReference>
<dbReference type="EMBL" id="JAGGKP010000005">
    <property type="protein sequence ID" value="MBP1937466.1"/>
    <property type="molecule type" value="Genomic_DNA"/>
</dbReference>
<protein>
    <recommendedName>
        <fullName evidence="1">DnaJ homologue subfamily C member 28 conserved domain-containing protein</fullName>
    </recommendedName>
</protein>
<gene>
    <name evidence="2" type="ORF">J2Z20_002361</name>
</gene>
<proteinExistence type="predicted"/>
<sequence>MFFWSKRKNKKISATNQGEITPTPLNSSLSQTELALEPENNDSIEQPKQYWQGFSIDSIVGEMLNDQMKKGAFDNLPGKGKPIDISSGDVLNSTLKNANVLPNWLALQHEIRDQIAKLLSIETNDQNVIETELNNINQKIIKYNNMVPSSILQKRKITKENMKEHYNLWV</sequence>
<feature type="domain" description="DnaJ homologue subfamily C member 28 conserved" evidence="1">
    <location>
        <begin position="60"/>
        <end position="118"/>
    </location>
</feature>
<dbReference type="InterPro" id="IPR052573">
    <property type="entry name" value="DnaJ_C_subfamily_28"/>
</dbReference>
<accession>A0ABS4H4R3</accession>